<dbReference type="PRINTS" id="PR00502">
    <property type="entry name" value="NUDIXFAMILY"/>
</dbReference>
<evidence type="ECO:0000256" key="1">
    <source>
        <dbReference type="ARBA" id="ARBA00022801"/>
    </source>
</evidence>
<evidence type="ECO:0000313" key="4">
    <source>
        <dbReference type="EMBL" id="KRO29476.1"/>
    </source>
</evidence>
<comment type="similarity">
    <text evidence="2">Belongs to the Nudix hydrolase family.</text>
</comment>
<dbReference type="GO" id="GO:0016787">
    <property type="term" value="F:hydrolase activity"/>
    <property type="evidence" value="ECO:0007669"/>
    <property type="project" value="UniProtKB-KW"/>
</dbReference>
<dbReference type="InterPro" id="IPR000086">
    <property type="entry name" value="NUDIX_hydrolase_dom"/>
</dbReference>
<dbReference type="InterPro" id="IPR020476">
    <property type="entry name" value="Nudix_hydrolase"/>
</dbReference>
<dbReference type="CDD" id="cd18875">
    <property type="entry name" value="NUDIX_Hydrolase"/>
    <property type="match status" value="1"/>
</dbReference>
<name>A0A0R2NUR7_9LACO</name>
<dbReference type="Pfam" id="PF00293">
    <property type="entry name" value="NUDIX"/>
    <property type="match status" value="1"/>
</dbReference>
<dbReference type="SUPFAM" id="SSF55811">
    <property type="entry name" value="Nudix"/>
    <property type="match status" value="1"/>
</dbReference>
<dbReference type="PANTHER" id="PTHR34822:SF1">
    <property type="entry name" value="GRPB FAMILY PROTEIN"/>
    <property type="match status" value="1"/>
</dbReference>
<dbReference type="EMBL" id="AYGX02000005">
    <property type="protein sequence ID" value="KRO29476.1"/>
    <property type="molecule type" value="Genomic_DNA"/>
</dbReference>
<dbReference type="PROSITE" id="PS51462">
    <property type="entry name" value="NUDIX"/>
    <property type="match status" value="1"/>
</dbReference>
<evidence type="ECO:0000256" key="2">
    <source>
        <dbReference type="RuleBase" id="RU003476"/>
    </source>
</evidence>
<feature type="domain" description="Nudix hydrolase" evidence="3">
    <location>
        <begin position="165"/>
        <end position="293"/>
    </location>
</feature>
<protein>
    <submittedName>
        <fullName evidence="4">7,8-dihydro-8-oxoguanine-triphosphatase</fullName>
    </submittedName>
</protein>
<dbReference type="Pfam" id="PF04229">
    <property type="entry name" value="GrpB"/>
    <property type="match status" value="1"/>
</dbReference>
<dbReference type="AlphaFoldDB" id="A0A0R2NUR7"/>
<organism evidence="4 5">
    <name type="scientific">Lactiplantibacillus fabifermentans DSM 21115</name>
    <dbReference type="NCBI Taxonomy" id="1413187"/>
    <lineage>
        <taxon>Bacteria</taxon>
        <taxon>Bacillati</taxon>
        <taxon>Bacillota</taxon>
        <taxon>Bacilli</taxon>
        <taxon>Lactobacillales</taxon>
        <taxon>Lactobacillaceae</taxon>
        <taxon>Lactiplantibacillus</taxon>
    </lineage>
</organism>
<dbReference type="SUPFAM" id="SSF81301">
    <property type="entry name" value="Nucleotidyltransferase"/>
    <property type="match status" value="1"/>
</dbReference>
<evidence type="ECO:0000259" key="3">
    <source>
        <dbReference type="PROSITE" id="PS51462"/>
    </source>
</evidence>
<dbReference type="Gene3D" id="3.90.79.10">
    <property type="entry name" value="Nucleoside Triphosphate Pyrophosphohydrolase"/>
    <property type="match status" value="1"/>
</dbReference>
<dbReference type="RefSeq" id="WP_024624854.1">
    <property type="nucleotide sequence ID" value="NZ_AYGX02000005.1"/>
</dbReference>
<dbReference type="Proteomes" id="UP000050920">
    <property type="component" value="Unassembled WGS sequence"/>
</dbReference>
<keyword evidence="5" id="KW-1185">Reference proteome</keyword>
<dbReference type="InterPro" id="IPR007344">
    <property type="entry name" value="GrpB/CoaE"/>
</dbReference>
<accession>A0A0R2NUR7</accession>
<dbReference type="InterPro" id="IPR043519">
    <property type="entry name" value="NT_sf"/>
</dbReference>
<evidence type="ECO:0000313" key="5">
    <source>
        <dbReference type="Proteomes" id="UP000050920"/>
    </source>
</evidence>
<dbReference type="Gene3D" id="3.30.460.10">
    <property type="entry name" value="Beta Polymerase, domain 2"/>
    <property type="match status" value="1"/>
</dbReference>
<proteinExistence type="inferred from homology"/>
<dbReference type="PROSITE" id="PS00893">
    <property type="entry name" value="NUDIX_BOX"/>
    <property type="match status" value="1"/>
</dbReference>
<dbReference type="PANTHER" id="PTHR34822">
    <property type="entry name" value="GRPB DOMAIN PROTEIN (AFU_ORTHOLOGUE AFUA_1G01530)"/>
    <property type="match status" value="1"/>
</dbReference>
<dbReference type="InterPro" id="IPR015797">
    <property type="entry name" value="NUDIX_hydrolase-like_dom_sf"/>
</dbReference>
<comment type="caution">
    <text evidence="4">The sequence shown here is derived from an EMBL/GenBank/DDBJ whole genome shotgun (WGS) entry which is preliminary data.</text>
</comment>
<keyword evidence="1 2" id="KW-0378">Hydrolase</keyword>
<reference evidence="4 5" key="1">
    <citation type="journal article" date="2015" name="Genome Announc.">
        <title>Expanding the biotechnology potential of lactobacilli through comparative genomics of 213 strains and associated genera.</title>
        <authorList>
            <person name="Sun Z."/>
            <person name="Harris H.M."/>
            <person name="McCann A."/>
            <person name="Guo C."/>
            <person name="Argimon S."/>
            <person name="Zhang W."/>
            <person name="Yang X."/>
            <person name="Jeffery I.B."/>
            <person name="Cooney J.C."/>
            <person name="Kagawa T.F."/>
            <person name="Liu W."/>
            <person name="Song Y."/>
            <person name="Salvetti E."/>
            <person name="Wrobel A."/>
            <person name="Rasinkangas P."/>
            <person name="Parkhill J."/>
            <person name="Rea M.C."/>
            <person name="O'Sullivan O."/>
            <person name="Ritari J."/>
            <person name="Douillard F.P."/>
            <person name="Paul Ross R."/>
            <person name="Yang R."/>
            <person name="Briner A.E."/>
            <person name="Felis G.E."/>
            <person name="de Vos W.M."/>
            <person name="Barrangou R."/>
            <person name="Klaenhammer T.R."/>
            <person name="Caufield P.W."/>
            <person name="Cui Y."/>
            <person name="Zhang H."/>
            <person name="O'Toole P.W."/>
        </authorList>
    </citation>
    <scope>NUCLEOTIDE SEQUENCE [LARGE SCALE GENOMIC DNA]</scope>
    <source>
        <strain evidence="4 5">DSM 21115</strain>
    </source>
</reference>
<dbReference type="InterPro" id="IPR020084">
    <property type="entry name" value="NUDIX_hydrolase_CS"/>
</dbReference>
<gene>
    <name evidence="4" type="ORF">DY78_GL000020</name>
</gene>
<sequence length="311" mass="34598">MIQLEPYKPTWQTTATDFQDRLKVTLQPWLTTSSHVGSTAMPQLPARPIIDIAILVTNLTAVAHALNAAPVPNQPNTYQLTFDGQLINILIFVDEPAYQQVINFRDYLNAHRTDGRKYTAVRQTAAQATTMYYANKADFVDGINGKAAEWLKTKDDHEHHDRTVRAELVNMCFIKNPTTGEVLVENKIDAQWNGLTFPGGHVDPGESQLHAMTREVFEETGLKVRNLQLAGTVTWVENAAGDVSLGTLYTTSDYTGNLLAGSYEGAISWQPLSALTPDKLAPGISQVLKVFTDAHLHEAFWSYDDDQLRVE</sequence>